<organism evidence="1 2">
    <name type="scientific">Danaus plexippus plexippus</name>
    <dbReference type="NCBI Taxonomy" id="278856"/>
    <lineage>
        <taxon>Eukaryota</taxon>
        <taxon>Metazoa</taxon>
        <taxon>Ecdysozoa</taxon>
        <taxon>Arthropoda</taxon>
        <taxon>Hexapoda</taxon>
        <taxon>Insecta</taxon>
        <taxon>Pterygota</taxon>
        <taxon>Neoptera</taxon>
        <taxon>Endopterygota</taxon>
        <taxon>Lepidoptera</taxon>
        <taxon>Glossata</taxon>
        <taxon>Ditrysia</taxon>
        <taxon>Papilionoidea</taxon>
        <taxon>Nymphalidae</taxon>
        <taxon>Danainae</taxon>
        <taxon>Danaini</taxon>
        <taxon>Danaina</taxon>
        <taxon>Danaus</taxon>
        <taxon>Danaus</taxon>
    </lineage>
</organism>
<comment type="caution">
    <text evidence="1">The sequence shown here is derived from an EMBL/GenBank/DDBJ whole genome shotgun (WGS) entry which is preliminary data.</text>
</comment>
<dbReference type="Proteomes" id="UP000007151">
    <property type="component" value="Unassembled WGS sequence"/>
</dbReference>
<dbReference type="AlphaFoldDB" id="A0A212EY33"/>
<reference evidence="1 2" key="1">
    <citation type="journal article" date="2011" name="Cell">
        <title>The monarch butterfly genome yields insights into long-distance migration.</title>
        <authorList>
            <person name="Zhan S."/>
            <person name="Merlin C."/>
            <person name="Boore J.L."/>
            <person name="Reppert S.M."/>
        </authorList>
    </citation>
    <scope>NUCLEOTIDE SEQUENCE [LARGE SCALE GENOMIC DNA]</scope>
    <source>
        <strain evidence="1">F-2</strain>
    </source>
</reference>
<dbReference type="eggNOG" id="ENOG502T7A4">
    <property type="taxonomic scope" value="Eukaryota"/>
</dbReference>
<accession>A0A212EY33</accession>
<dbReference type="OrthoDB" id="6931130at2759"/>
<keyword evidence="2" id="KW-1185">Reference proteome</keyword>
<protein>
    <submittedName>
        <fullName evidence="1">Uncharacterized protein</fullName>
    </submittedName>
</protein>
<name>A0A212EY33_DANPL</name>
<proteinExistence type="predicted"/>
<evidence type="ECO:0000313" key="2">
    <source>
        <dbReference type="Proteomes" id="UP000007151"/>
    </source>
</evidence>
<dbReference type="KEGG" id="dpl:KGM_204449"/>
<evidence type="ECO:0000313" key="1">
    <source>
        <dbReference type="EMBL" id="OWR46354.1"/>
    </source>
</evidence>
<gene>
    <name evidence="1" type="ORF">KGM_204449</name>
</gene>
<dbReference type="EMBL" id="AGBW02011640">
    <property type="protein sequence ID" value="OWR46354.1"/>
    <property type="molecule type" value="Genomic_DNA"/>
</dbReference>
<sequence>MFLNLCFLCVLMSEALCEKPPNTSESILNTYVHYINASHDLDKSDRVLMRRWSEEFQLQLVNITSQYRLDMARHREHSFMIIKANAKWNECIKLHRNEIDDAQTMYLTNEAECLKDANTNKNKKKHSVVQMEREIKKWRKSYRYIIKQCEAESPKDDAAVDDCVIDYIQRDNYHIAFQRLMLLKLEAMSELFDQIISCEKQLEVCLKVTLAEYLSSVRTIMGYLNRCYRRVVE</sequence>